<dbReference type="NCBIfam" id="TIGR00543">
    <property type="entry name" value="isochor_syn"/>
    <property type="match status" value="1"/>
</dbReference>
<gene>
    <name evidence="8" type="ORF">BW737_009160</name>
</gene>
<dbReference type="Proteomes" id="UP000194577">
    <property type="component" value="Unassembled WGS sequence"/>
</dbReference>
<dbReference type="EMBL" id="MTPX02000043">
    <property type="protein sequence ID" value="PHP52474.1"/>
    <property type="molecule type" value="Genomic_DNA"/>
</dbReference>
<dbReference type="PANTHER" id="PTHR42839:SF2">
    <property type="entry name" value="ISOCHORISMATE SYNTHASE ENTC"/>
    <property type="match status" value="1"/>
</dbReference>
<dbReference type="EC" id="5.4.4.2" evidence="3"/>
<protein>
    <recommendedName>
        <fullName evidence="3">isochorismate synthase</fullName>
        <ecNumber evidence="3">5.4.4.2</ecNumber>
    </recommendedName>
    <alternativeName>
        <fullName evidence="5">Isochorismate mutase</fullName>
    </alternativeName>
</protein>
<dbReference type="Gene3D" id="3.60.120.10">
    <property type="entry name" value="Anthranilate synthase"/>
    <property type="match status" value="1"/>
</dbReference>
<comment type="catalytic activity">
    <reaction evidence="1">
        <text>chorismate = isochorismate</text>
        <dbReference type="Rhea" id="RHEA:18985"/>
        <dbReference type="ChEBI" id="CHEBI:29748"/>
        <dbReference type="ChEBI" id="CHEBI:29780"/>
        <dbReference type="EC" id="5.4.4.2"/>
    </reaction>
</comment>
<feature type="domain" description="Chorismate-utilising enzyme C-terminal" evidence="7">
    <location>
        <begin position="209"/>
        <end position="468"/>
    </location>
</feature>
<reference evidence="8 9" key="1">
    <citation type="submission" date="2017-10" db="EMBL/GenBank/DDBJ databases">
        <title>Draft genome sequence of cellulolytic Actinomyces sp CtC72 isolated from cattle rumen fluid.</title>
        <authorList>
            <person name="Joshi A.J."/>
            <person name="Vasudevan G."/>
            <person name="Lanjekar V.B."/>
            <person name="Hivarkar S."/>
            <person name="Engineer A."/>
            <person name="Pore S.D."/>
            <person name="Dhakephalkar P.K."/>
            <person name="Dagar S."/>
        </authorList>
    </citation>
    <scope>NUCLEOTIDE SEQUENCE [LARGE SCALE GENOMIC DNA]</scope>
    <source>
        <strain evidence="9">CtC72</strain>
    </source>
</reference>
<evidence type="ECO:0000313" key="8">
    <source>
        <dbReference type="EMBL" id="PHP52474.1"/>
    </source>
</evidence>
<comment type="caution">
    <text evidence="8">The sequence shown here is derived from an EMBL/GenBank/DDBJ whole genome shotgun (WGS) entry which is preliminary data.</text>
</comment>
<evidence type="ECO:0000256" key="6">
    <source>
        <dbReference type="SAM" id="MobiDB-lite"/>
    </source>
</evidence>
<evidence type="ECO:0000256" key="1">
    <source>
        <dbReference type="ARBA" id="ARBA00000799"/>
    </source>
</evidence>
<keyword evidence="4" id="KW-0413">Isomerase</keyword>
<proteinExistence type="inferred from homology"/>
<feature type="compositionally biased region" description="Low complexity" evidence="6">
    <location>
        <begin position="185"/>
        <end position="200"/>
    </location>
</feature>
<evidence type="ECO:0000259" key="7">
    <source>
        <dbReference type="Pfam" id="PF00425"/>
    </source>
</evidence>
<feature type="region of interest" description="Disordered" evidence="6">
    <location>
        <begin position="1"/>
        <end position="29"/>
    </location>
</feature>
<organism evidence="8 9">
    <name type="scientific">Actinomyces ruminis</name>
    <dbReference type="NCBI Taxonomy" id="1937003"/>
    <lineage>
        <taxon>Bacteria</taxon>
        <taxon>Bacillati</taxon>
        <taxon>Actinomycetota</taxon>
        <taxon>Actinomycetes</taxon>
        <taxon>Actinomycetales</taxon>
        <taxon>Actinomycetaceae</taxon>
        <taxon>Actinomyces</taxon>
    </lineage>
</organism>
<feature type="region of interest" description="Disordered" evidence="6">
    <location>
        <begin position="185"/>
        <end position="205"/>
    </location>
</feature>
<name>A0ABX4MAH9_9ACTO</name>
<evidence type="ECO:0000256" key="3">
    <source>
        <dbReference type="ARBA" id="ARBA00012824"/>
    </source>
</evidence>
<dbReference type="SUPFAM" id="SSF56322">
    <property type="entry name" value="ADC synthase"/>
    <property type="match status" value="1"/>
</dbReference>
<sequence length="480" mass="49719">MTRRPPPRRSEVTPPVADHAPLAPPALSAARAAASPPRLSFRTVPLPTGLIAAGSDGATAGGSQGLLELLAGREDVVSWVRHGRGLVGWGQALRLEAQGPDRIESLRSAWRATVYASWWRDALVRPGTGPVALGTIAFSPDSAAASVLIVPQVLVGLDAAGAWLTTAVPEGEAHPEVAEALARLRPPASARPDASSPDAPMVSPGSLSETDYLAAVAETQRRMAAGEARKVVLARDLLVTPSATLATGDLLRHLGASYPSCWTFAVDSMVGATPELLVRLENRHLASRVLAGTARRHAGDAAAREREAERLARWLAASAKNRAEHEFARASAVTALEPLCSLVEAEPPRVLMLPNVLHLATDITGVVAGDTGALSLVGALHPTAAVCGTPSEAAARIIVEVEGMDRGRYAGPVGWVDWHGEGEWCIALRSAALPPDGLGPGAPARVFGGGGIMPESVPADELAETTAKMRPMLAALGVGG</sequence>
<evidence type="ECO:0000256" key="2">
    <source>
        <dbReference type="ARBA" id="ARBA00005297"/>
    </source>
</evidence>
<accession>A0ABX4MAH9</accession>
<dbReference type="Pfam" id="PF00425">
    <property type="entry name" value="Chorismate_bind"/>
    <property type="match status" value="1"/>
</dbReference>
<evidence type="ECO:0000256" key="5">
    <source>
        <dbReference type="ARBA" id="ARBA00041564"/>
    </source>
</evidence>
<evidence type="ECO:0000256" key="4">
    <source>
        <dbReference type="ARBA" id="ARBA00023235"/>
    </source>
</evidence>
<dbReference type="InterPro" id="IPR015890">
    <property type="entry name" value="Chorismate_C"/>
</dbReference>
<keyword evidence="9" id="KW-1185">Reference proteome</keyword>
<dbReference type="InterPro" id="IPR005801">
    <property type="entry name" value="ADC_synthase"/>
</dbReference>
<evidence type="ECO:0000313" key="9">
    <source>
        <dbReference type="Proteomes" id="UP000194577"/>
    </source>
</evidence>
<dbReference type="PANTHER" id="PTHR42839">
    <property type="entry name" value="ISOCHORISMATE SYNTHASE ENTC"/>
    <property type="match status" value="1"/>
</dbReference>
<comment type="similarity">
    <text evidence="2">Belongs to the isochorismate synthase family.</text>
</comment>
<dbReference type="InterPro" id="IPR004561">
    <property type="entry name" value="IsoChor_synthase"/>
</dbReference>